<dbReference type="OrthoDB" id="433512at2759"/>
<keyword evidence="3" id="KW-1185">Reference proteome</keyword>
<dbReference type="EMBL" id="KZ806293">
    <property type="protein sequence ID" value="PVH90460.1"/>
    <property type="molecule type" value="Genomic_DNA"/>
</dbReference>
<dbReference type="AlphaFoldDB" id="A0A2V1CXJ9"/>
<accession>A0A2V1CXJ9</accession>
<evidence type="ECO:0000313" key="2">
    <source>
        <dbReference type="EMBL" id="PVH90460.1"/>
    </source>
</evidence>
<reference evidence="2 3" key="1">
    <citation type="journal article" date="2018" name="Sci. Rep.">
        <title>Comparative genomics provides insights into the lifestyle and reveals functional heterogeneity of dark septate endophytic fungi.</title>
        <authorList>
            <person name="Knapp D.G."/>
            <person name="Nemeth J.B."/>
            <person name="Barry K."/>
            <person name="Hainaut M."/>
            <person name="Henrissat B."/>
            <person name="Johnson J."/>
            <person name="Kuo A."/>
            <person name="Lim J.H.P."/>
            <person name="Lipzen A."/>
            <person name="Nolan M."/>
            <person name="Ohm R.A."/>
            <person name="Tamas L."/>
            <person name="Grigoriev I.V."/>
            <person name="Spatafora J.W."/>
            <person name="Nagy L.G."/>
            <person name="Kovacs G.M."/>
        </authorList>
    </citation>
    <scope>NUCLEOTIDE SEQUENCE [LARGE SCALE GENOMIC DNA]</scope>
    <source>
        <strain evidence="2 3">DSE2036</strain>
    </source>
</reference>
<evidence type="ECO:0000256" key="1">
    <source>
        <dbReference type="SAM" id="MobiDB-lite"/>
    </source>
</evidence>
<dbReference type="Proteomes" id="UP000244855">
    <property type="component" value="Unassembled WGS sequence"/>
</dbReference>
<feature type="compositionally biased region" description="Basic and acidic residues" evidence="1">
    <location>
        <begin position="162"/>
        <end position="173"/>
    </location>
</feature>
<proteinExistence type="predicted"/>
<feature type="region of interest" description="Disordered" evidence="1">
    <location>
        <begin position="129"/>
        <end position="173"/>
    </location>
</feature>
<gene>
    <name evidence="2" type="ORF">DM02DRAFT_678591</name>
</gene>
<name>A0A2V1CXJ9_9PLEO</name>
<organism evidence="2 3">
    <name type="scientific">Periconia macrospinosa</name>
    <dbReference type="NCBI Taxonomy" id="97972"/>
    <lineage>
        <taxon>Eukaryota</taxon>
        <taxon>Fungi</taxon>
        <taxon>Dikarya</taxon>
        <taxon>Ascomycota</taxon>
        <taxon>Pezizomycotina</taxon>
        <taxon>Dothideomycetes</taxon>
        <taxon>Pleosporomycetidae</taxon>
        <taxon>Pleosporales</taxon>
        <taxon>Massarineae</taxon>
        <taxon>Periconiaceae</taxon>
        <taxon>Periconia</taxon>
    </lineage>
</organism>
<protein>
    <submittedName>
        <fullName evidence="2">Uncharacterized protein</fullName>
    </submittedName>
</protein>
<evidence type="ECO:0000313" key="3">
    <source>
        <dbReference type="Proteomes" id="UP000244855"/>
    </source>
</evidence>
<dbReference type="STRING" id="97972.A0A2V1CXJ9"/>
<sequence length="173" mass="19853">MACILEQLSLTKNLINQLNQLGALKNSGLDLKEQERRWSYIRAGRESDYHGIAIHPKHLSVWERLRGVGKNYDAKLDYESKIREMREDWAERQQNKFDELKGKDAAFDVEDGFHKDVHDYFHRTTSRDRVRGANASEENGVLSGEKVVETDVDGDVNSSSNSRKDSDAISEKK</sequence>